<evidence type="ECO:0000256" key="2">
    <source>
        <dbReference type="ARBA" id="ARBA00012180"/>
    </source>
</evidence>
<dbReference type="CDD" id="cd09273">
    <property type="entry name" value="RNase_HI_RT_Bel"/>
    <property type="match status" value="1"/>
</dbReference>
<dbReference type="Pfam" id="PF00078">
    <property type="entry name" value="RVT_1"/>
    <property type="match status" value="1"/>
</dbReference>
<dbReference type="Gene3D" id="3.30.420.10">
    <property type="entry name" value="Ribonuclease H-like superfamily/Ribonuclease H"/>
    <property type="match status" value="1"/>
</dbReference>
<evidence type="ECO:0000256" key="4">
    <source>
        <dbReference type="SAM" id="SignalP"/>
    </source>
</evidence>
<comment type="similarity">
    <text evidence="1">Belongs to the beta type-B retroviral polymerase family. HERV class-II K(HML-2) pol subfamily.</text>
</comment>
<gene>
    <name evidence="7" type="ORF">HGM15179_020435</name>
</gene>
<evidence type="ECO:0000256" key="3">
    <source>
        <dbReference type="SAM" id="MobiDB-lite"/>
    </source>
</evidence>
<dbReference type="InterPro" id="IPR036397">
    <property type="entry name" value="RNaseH_sf"/>
</dbReference>
<evidence type="ECO:0000259" key="6">
    <source>
        <dbReference type="PROSITE" id="PS50879"/>
    </source>
</evidence>
<dbReference type="InterPro" id="IPR000477">
    <property type="entry name" value="RT_dom"/>
</dbReference>
<evidence type="ECO:0000313" key="7">
    <source>
        <dbReference type="EMBL" id="TRZ06672.1"/>
    </source>
</evidence>
<feature type="region of interest" description="Disordered" evidence="3">
    <location>
        <begin position="408"/>
        <end position="453"/>
    </location>
</feature>
<dbReference type="GO" id="GO:0003676">
    <property type="term" value="F:nucleic acid binding"/>
    <property type="evidence" value="ECO:0007669"/>
    <property type="project" value="InterPro"/>
</dbReference>
<feature type="compositionally biased region" description="Basic and acidic residues" evidence="3">
    <location>
        <begin position="416"/>
        <end position="426"/>
    </location>
</feature>
<accession>A0A8K1D7S3</accession>
<dbReference type="GO" id="GO:0006259">
    <property type="term" value="P:DNA metabolic process"/>
    <property type="evidence" value="ECO:0007669"/>
    <property type="project" value="UniProtKB-ARBA"/>
</dbReference>
<keyword evidence="8" id="KW-1185">Reference proteome</keyword>
<dbReference type="PROSITE" id="PS50878">
    <property type="entry name" value="RT_POL"/>
    <property type="match status" value="1"/>
</dbReference>
<dbReference type="AlphaFoldDB" id="A0A8K1D7S3"/>
<dbReference type="InterPro" id="IPR012337">
    <property type="entry name" value="RNaseH-like_sf"/>
</dbReference>
<feature type="domain" description="Reverse transcriptase" evidence="5">
    <location>
        <begin position="1"/>
        <end position="172"/>
    </location>
</feature>
<evidence type="ECO:0000259" key="5">
    <source>
        <dbReference type="PROSITE" id="PS50878"/>
    </source>
</evidence>
<feature type="chain" id="PRO_5035452573" description="ribonuclease H" evidence="4">
    <location>
        <begin position="22"/>
        <end position="453"/>
    </location>
</feature>
<feature type="signal peptide" evidence="4">
    <location>
        <begin position="1"/>
        <end position="21"/>
    </location>
</feature>
<dbReference type="EMBL" id="SWJQ01002285">
    <property type="protein sequence ID" value="TRZ06672.1"/>
    <property type="molecule type" value="Genomic_DNA"/>
</dbReference>
<evidence type="ECO:0000313" key="8">
    <source>
        <dbReference type="Proteomes" id="UP000796761"/>
    </source>
</evidence>
<sequence>MVRRRIPLILDLLILTKNLIYIPPTLMTTGKGGIGNATPTERLQKALYVFNFLNCSLTDPNPPIVRHFGNNSKLEVKQKALVLIKDAETGFKNSSTLFGEQLAKDLESWEAPPEEGRLLQYVDDLLIATRTKEACMAWTVSLLNFLGLQGYRVSKKKAQVVKQKVTYLGYEISAGQRTLGQSRKEAICQTPKPQTPKDLQTFLGMTRWCRLWIYNYGLLVKPLYALIASGDRDLQWKKEANWAYKQLKMALMSAPALGLPDVKTIEATYSSRLDLKDNSLTDAKTWFTDESSYVISGKQYAGYAVTICKEVIESGPLPANTSSQKAEIIALTHALKMAKGKKINIYTDSKYAFGVMHAHGAIWKERGLLNSQGKNIKHAAEILRLLEAVQLPEKVAIMHIKDHKKVSSELEEGNELADRETKEAAKGEIATEGALVPDGQIPLEGKPVYDKKD</sequence>
<dbReference type="OrthoDB" id="9113925at2759"/>
<dbReference type="InterPro" id="IPR043128">
    <property type="entry name" value="Rev_trsase/Diguanyl_cyclase"/>
</dbReference>
<comment type="caution">
    <text evidence="7">The sequence shown here is derived from an EMBL/GenBank/DDBJ whole genome shotgun (WGS) entry which is preliminary data.</text>
</comment>
<dbReference type="GO" id="GO:0004523">
    <property type="term" value="F:RNA-DNA hybrid ribonuclease activity"/>
    <property type="evidence" value="ECO:0007669"/>
    <property type="project" value="UniProtKB-EC"/>
</dbReference>
<dbReference type="PANTHER" id="PTHR33064:SF37">
    <property type="entry name" value="RIBONUCLEASE H"/>
    <property type="match status" value="1"/>
</dbReference>
<dbReference type="EC" id="3.1.26.4" evidence="2"/>
<dbReference type="InterPro" id="IPR002156">
    <property type="entry name" value="RNaseH_domain"/>
</dbReference>
<dbReference type="PROSITE" id="PS50879">
    <property type="entry name" value="RNASE_H_1"/>
    <property type="match status" value="1"/>
</dbReference>
<reference evidence="7" key="1">
    <citation type="submission" date="2019-04" db="EMBL/GenBank/DDBJ databases">
        <title>Genome assembly of Zosterops borbonicus 15179.</title>
        <authorList>
            <person name="Leroy T."/>
            <person name="Anselmetti Y."/>
            <person name="Tilak M.-K."/>
            <person name="Nabholz B."/>
        </authorList>
    </citation>
    <scope>NUCLEOTIDE SEQUENCE</scope>
    <source>
        <strain evidence="7">HGM_15179</strain>
        <tissue evidence="7">Muscle</tissue>
    </source>
</reference>
<keyword evidence="4" id="KW-0732">Signal</keyword>
<organism evidence="7 8">
    <name type="scientific">Zosterops borbonicus</name>
    <dbReference type="NCBI Taxonomy" id="364589"/>
    <lineage>
        <taxon>Eukaryota</taxon>
        <taxon>Metazoa</taxon>
        <taxon>Chordata</taxon>
        <taxon>Craniata</taxon>
        <taxon>Vertebrata</taxon>
        <taxon>Euteleostomi</taxon>
        <taxon>Archelosauria</taxon>
        <taxon>Archosauria</taxon>
        <taxon>Dinosauria</taxon>
        <taxon>Saurischia</taxon>
        <taxon>Theropoda</taxon>
        <taxon>Coelurosauria</taxon>
        <taxon>Aves</taxon>
        <taxon>Neognathae</taxon>
        <taxon>Neoaves</taxon>
        <taxon>Telluraves</taxon>
        <taxon>Australaves</taxon>
        <taxon>Passeriformes</taxon>
        <taxon>Sylvioidea</taxon>
        <taxon>Zosteropidae</taxon>
        <taxon>Zosterops</taxon>
    </lineage>
</organism>
<protein>
    <recommendedName>
        <fullName evidence="2">ribonuclease H</fullName>
        <ecNumber evidence="2">3.1.26.4</ecNumber>
    </recommendedName>
</protein>
<dbReference type="Proteomes" id="UP000796761">
    <property type="component" value="Unassembled WGS sequence"/>
</dbReference>
<name>A0A8K1D7S3_9PASS</name>
<dbReference type="Gene3D" id="3.30.70.270">
    <property type="match status" value="2"/>
</dbReference>
<dbReference type="InterPro" id="IPR051320">
    <property type="entry name" value="Viral_Replic_Matur_Polypro"/>
</dbReference>
<dbReference type="Pfam" id="PF00075">
    <property type="entry name" value="RNase_H"/>
    <property type="match status" value="1"/>
</dbReference>
<dbReference type="InterPro" id="IPR043502">
    <property type="entry name" value="DNA/RNA_pol_sf"/>
</dbReference>
<dbReference type="PANTHER" id="PTHR33064">
    <property type="entry name" value="POL PROTEIN"/>
    <property type="match status" value="1"/>
</dbReference>
<dbReference type="SUPFAM" id="SSF53098">
    <property type="entry name" value="Ribonuclease H-like"/>
    <property type="match status" value="1"/>
</dbReference>
<proteinExistence type="inferred from homology"/>
<evidence type="ECO:0000256" key="1">
    <source>
        <dbReference type="ARBA" id="ARBA00010879"/>
    </source>
</evidence>
<feature type="domain" description="RNase H type-1" evidence="6">
    <location>
        <begin position="280"/>
        <end position="426"/>
    </location>
</feature>
<dbReference type="SUPFAM" id="SSF56672">
    <property type="entry name" value="DNA/RNA polymerases"/>
    <property type="match status" value="1"/>
</dbReference>